<evidence type="ECO:0000313" key="5">
    <source>
        <dbReference type="Proteomes" id="UP001058072"/>
    </source>
</evidence>
<proteinExistence type="predicted"/>
<name>A0A9Q9CIA1_9FIRM</name>
<dbReference type="EMBL" id="CP071249">
    <property type="protein sequence ID" value="UUF06213.1"/>
    <property type="molecule type" value="Genomic_DNA"/>
</dbReference>
<evidence type="ECO:0000313" key="4">
    <source>
        <dbReference type="Proteomes" id="UP001058016"/>
    </source>
</evidence>
<dbReference type="AlphaFoldDB" id="A0A9Q9CIA1"/>
<accession>A0A9Q9CIA1</accession>
<gene>
    <name evidence="2" type="ORF">J0J69_01070</name>
    <name evidence="3" type="ORF">J0J70_07375</name>
</gene>
<protein>
    <submittedName>
        <fullName evidence="3">DDE-type integrase/transposase/recombinase</fullName>
    </submittedName>
</protein>
<dbReference type="GO" id="GO:0015074">
    <property type="term" value="P:DNA integration"/>
    <property type="evidence" value="ECO:0007669"/>
    <property type="project" value="InterPro"/>
</dbReference>
<organism evidence="3 5">
    <name type="scientific">Turicibacter bilis</name>
    <dbReference type="NCBI Taxonomy" id="2735723"/>
    <lineage>
        <taxon>Bacteria</taxon>
        <taxon>Bacillati</taxon>
        <taxon>Bacillota</taxon>
        <taxon>Erysipelotrichia</taxon>
        <taxon>Erysipelotrichales</taxon>
        <taxon>Turicibacteraceae</taxon>
        <taxon>Turicibacter</taxon>
    </lineage>
</organism>
<dbReference type="PANTHER" id="PTHR46889:SF4">
    <property type="entry name" value="TRANSPOSASE INSO FOR INSERTION SEQUENCE ELEMENT IS911B-RELATED"/>
    <property type="match status" value="1"/>
</dbReference>
<dbReference type="PROSITE" id="PS50994">
    <property type="entry name" value="INTEGRASE"/>
    <property type="match status" value="1"/>
</dbReference>
<feature type="domain" description="Integrase catalytic" evidence="1">
    <location>
        <begin position="1"/>
        <end position="146"/>
    </location>
</feature>
<evidence type="ECO:0000313" key="2">
    <source>
        <dbReference type="EMBL" id="UUF06213.1"/>
    </source>
</evidence>
<dbReference type="GO" id="GO:0003676">
    <property type="term" value="F:nucleic acid binding"/>
    <property type="evidence" value="ECO:0007669"/>
    <property type="project" value="InterPro"/>
</dbReference>
<dbReference type="Pfam" id="PF13333">
    <property type="entry name" value="rve_2"/>
    <property type="match status" value="1"/>
</dbReference>
<sequence>MTYIQVKKPYKNWIYLCTVKDLYHNQIIAYSFGVPNNLELIYDCLKQLEQLPLEAEAILYTDQGFQFTHPQYIKKVAKMKVIESMSRKGNCWENACIENFFSYLNVEMPPLSSPQTLAKVKQFIIDYIHYYTSKRIQKIRHKSNKV</sequence>
<evidence type="ECO:0000259" key="1">
    <source>
        <dbReference type="PROSITE" id="PS50994"/>
    </source>
</evidence>
<dbReference type="InterPro" id="IPR050900">
    <property type="entry name" value="Transposase_IS3/IS150/IS904"/>
</dbReference>
<dbReference type="Proteomes" id="UP001058072">
    <property type="component" value="Chromosome"/>
</dbReference>
<dbReference type="InterPro" id="IPR001584">
    <property type="entry name" value="Integrase_cat-core"/>
</dbReference>
<dbReference type="InterPro" id="IPR036397">
    <property type="entry name" value="RNaseH_sf"/>
</dbReference>
<dbReference type="EMBL" id="CP071250">
    <property type="protein sequence ID" value="UUF07456.1"/>
    <property type="molecule type" value="Genomic_DNA"/>
</dbReference>
<dbReference type="Gene3D" id="3.30.420.10">
    <property type="entry name" value="Ribonuclease H-like superfamily/Ribonuclease H"/>
    <property type="match status" value="1"/>
</dbReference>
<dbReference type="PANTHER" id="PTHR46889">
    <property type="entry name" value="TRANSPOSASE INSF FOR INSERTION SEQUENCE IS3B-RELATED"/>
    <property type="match status" value="1"/>
</dbReference>
<dbReference type="Proteomes" id="UP001058016">
    <property type="component" value="Chromosome"/>
</dbReference>
<evidence type="ECO:0000313" key="3">
    <source>
        <dbReference type="EMBL" id="UUF07456.1"/>
    </source>
</evidence>
<dbReference type="SUPFAM" id="SSF53098">
    <property type="entry name" value="Ribonuclease H-like"/>
    <property type="match status" value="1"/>
</dbReference>
<reference evidence="3 4" key="1">
    <citation type="submission" date="2021-03" db="EMBL/GenBank/DDBJ databases">
        <title>Comparative Genomics and Metabolomics in the genus Turicibacter.</title>
        <authorList>
            <person name="Maki J."/>
            <person name="Looft T."/>
        </authorList>
    </citation>
    <scope>NUCLEOTIDE SEQUENCE</scope>
    <source>
        <strain evidence="3">ISU324</strain>
        <strain evidence="2 4">MMM721</strain>
    </source>
</reference>
<dbReference type="Pfam" id="PF00665">
    <property type="entry name" value="rve"/>
    <property type="match status" value="1"/>
</dbReference>
<keyword evidence="4" id="KW-1185">Reference proteome</keyword>
<dbReference type="InterPro" id="IPR012337">
    <property type="entry name" value="RNaseH-like_sf"/>
</dbReference>